<reference evidence="1" key="1">
    <citation type="journal article" date="2023" name="Mol. Phylogenet. Evol.">
        <title>Genome-scale phylogeny and comparative genomics of the fungal order Sordariales.</title>
        <authorList>
            <person name="Hensen N."/>
            <person name="Bonometti L."/>
            <person name="Westerberg I."/>
            <person name="Brannstrom I.O."/>
            <person name="Guillou S."/>
            <person name="Cros-Aarteil S."/>
            <person name="Calhoun S."/>
            <person name="Haridas S."/>
            <person name="Kuo A."/>
            <person name="Mondo S."/>
            <person name="Pangilinan J."/>
            <person name="Riley R."/>
            <person name="LaButti K."/>
            <person name="Andreopoulos B."/>
            <person name="Lipzen A."/>
            <person name="Chen C."/>
            <person name="Yan M."/>
            <person name="Daum C."/>
            <person name="Ng V."/>
            <person name="Clum A."/>
            <person name="Steindorff A."/>
            <person name="Ohm R.A."/>
            <person name="Martin F."/>
            <person name="Silar P."/>
            <person name="Natvig D.O."/>
            <person name="Lalanne C."/>
            <person name="Gautier V."/>
            <person name="Ament-Velasquez S.L."/>
            <person name="Kruys A."/>
            <person name="Hutchinson M.I."/>
            <person name="Powell A.J."/>
            <person name="Barry K."/>
            <person name="Miller A.N."/>
            <person name="Grigoriev I.V."/>
            <person name="Debuchy R."/>
            <person name="Gladieux P."/>
            <person name="Hiltunen Thoren M."/>
            <person name="Johannesson H."/>
        </authorList>
    </citation>
    <scope>NUCLEOTIDE SEQUENCE</scope>
    <source>
        <strain evidence="1">CBS 955.72</strain>
    </source>
</reference>
<organism evidence="1 2">
    <name type="scientific">Lasiosphaeria hispida</name>
    <dbReference type="NCBI Taxonomy" id="260671"/>
    <lineage>
        <taxon>Eukaryota</taxon>
        <taxon>Fungi</taxon>
        <taxon>Dikarya</taxon>
        <taxon>Ascomycota</taxon>
        <taxon>Pezizomycotina</taxon>
        <taxon>Sordariomycetes</taxon>
        <taxon>Sordariomycetidae</taxon>
        <taxon>Sordariales</taxon>
        <taxon>Lasiosphaeriaceae</taxon>
        <taxon>Lasiosphaeria</taxon>
    </lineage>
</organism>
<gene>
    <name evidence="1" type="ORF">B0T25DRAFT_80045</name>
</gene>
<dbReference type="Proteomes" id="UP001275084">
    <property type="component" value="Unassembled WGS sequence"/>
</dbReference>
<name>A0AAJ0HPF6_9PEZI</name>
<evidence type="ECO:0000313" key="1">
    <source>
        <dbReference type="EMBL" id="KAK3358923.1"/>
    </source>
</evidence>
<sequence length="152" mass="16945">MPIIFVVVPLVTQLVSKPLDKFMRATAKAEIHPLLELHNRHPTFGHAQPTVQTAPSSLRKTGGRSHRRLLGFVSQPFGLFLGGFLVSRTSLNPVVDKPERNEPARAVFSTMSTIKPRAGPWVLWATLSRAGLYSRAMWRSHSAQHICIQYPA</sequence>
<protein>
    <submittedName>
        <fullName evidence="1">Uncharacterized protein</fullName>
    </submittedName>
</protein>
<proteinExistence type="predicted"/>
<keyword evidence="2" id="KW-1185">Reference proteome</keyword>
<dbReference type="AlphaFoldDB" id="A0AAJ0HPF6"/>
<comment type="caution">
    <text evidence="1">The sequence shown here is derived from an EMBL/GenBank/DDBJ whole genome shotgun (WGS) entry which is preliminary data.</text>
</comment>
<dbReference type="EMBL" id="JAUIQD010000002">
    <property type="protein sequence ID" value="KAK3358923.1"/>
    <property type="molecule type" value="Genomic_DNA"/>
</dbReference>
<accession>A0AAJ0HPF6</accession>
<reference evidence="1" key="2">
    <citation type="submission" date="2023-06" db="EMBL/GenBank/DDBJ databases">
        <authorList>
            <consortium name="Lawrence Berkeley National Laboratory"/>
            <person name="Haridas S."/>
            <person name="Hensen N."/>
            <person name="Bonometti L."/>
            <person name="Westerberg I."/>
            <person name="Brannstrom I.O."/>
            <person name="Guillou S."/>
            <person name="Cros-Aarteil S."/>
            <person name="Calhoun S."/>
            <person name="Kuo A."/>
            <person name="Mondo S."/>
            <person name="Pangilinan J."/>
            <person name="Riley R."/>
            <person name="Labutti K."/>
            <person name="Andreopoulos B."/>
            <person name="Lipzen A."/>
            <person name="Chen C."/>
            <person name="Yanf M."/>
            <person name="Daum C."/>
            <person name="Ng V."/>
            <person name="Clum A."/>
            <person name="Steindorff A."/>
            <person name="Ohm R."/>
            <person name="Martin F."/>
            <person name="Silar P."/>
            <person name="Natvig D."/>
            <person name="Lalanne C."/>
            <person name="Gautier V."/>
            <person name="Ament-Velasquez S.L."/>
            <person name="Kruys A."/>
            <person name="Hutchinson M.I."/>
            <person name="Powell A.J."/>
            <person name="Barry K."/>
            <person name="Miller A.N."/>
            <person name="Grigoriev I.V."/>
            <person name="Debuchy R."/>
            <person name="Gladieux P."/>
            <person name="Thoren M.H."/>
            <person name="Johannesson H."/>
        </authorList>
    </citation>
    <scope>NUCLEOTIDE SEQUENCE</scope>
    <source>
        <strain evidence="1">CBS 955.72</strain>
    </source>
</reference>
<evidence type="ECO:0000313" key="2">
    <source>
        <dbReference type="Proteomes" id="UP001275084"/>
    </source>
</evidence>